<dbReference type="RefSeq" id="WP_008238649.1">
    <property type="nucleotide sequence ID" value="NZ_AJJU01000005.1"/>
</dbReference>
<proteinExistence type="predicted"/>
<dbReference type="OrthoDB" id="1364435at2"/>
<protein>
    <recommendedName>
        <fullName evidence="3">Lipoprotein</fullName>
    </recommendedName>
</protein>
<reference evidence="1 2" key="1">
    <citation type="journal article" date="2012" name="J. Bacteriol.">
        <title>Genome Sequence of the Halotolerant Bacterium Imtechella halotolerans K1T.</title>
        <authorList>
            <person name="Kumar S."/>
            <person name="Vikram S."/>
            <person name="Subramanian S."/>
            <person name="Raghava G.P."/>
            <person name="Pinnaka A.K."/>
        </authorList>
    </citation>
    <scope>NUCLEOTIDE SEQUENCE [LARGE SCALE GENOMIC DNA]</scope>
    <source>
        <strain evidence="1 2">K1</strain>
    </source>
</reference>
<keyword evidence="2" id="KW-1185">Reference proteome</keyword>
<gene>
    <name evidence="1" type="ORF">W5A_06471</name>
</gene>
<sequence>MKRFFILVTLLGLIACSKDDDTSQIEKSKLIDSIKLESRTTNGSESFMLTYEYDSNKLISKINYIENGVLEKFFKLIYENQIPQSTDGGAVGFTFDGTVLKKYELYFDERTCTFSYDVAQRIYRSSCEHYFTLNSFLDITSNDYLGNILEYSFEDTGKKGPFFNLPNKEYMPTTLNALRYTQKGMYFQSIYPVNGYYDDNANMFIPFTNVYDTDGFISSSTFRDNNRSIDFKITYVYKMI</sequence>
<evidence type="ECO:0000313" key="1">
    <source>
        <dbReference type="EMBL" id="EID75385.1"/>
    </source>
</evidence>
<dbReference type="STRING" id="946077.W5A_06471"/>
<comment type="caution">
    <text evidence="1">The sequence shown here is derived from an EMBL/GenBank/DDBJ whole genome shotgun (WGS) entry which is preliminary data.</text>
</comment>
<dbReference type="AlphaFoldDB" id="I0WG69"/>
<name>I0WG69_9FLAO</name>
<organism evidence="1 2">
    <name type="scientific">Imtechella halotolerans K1</name>
    <dbReference type="NCBI Taxonomy" id="946077"/>
    <lineage>
        <taxon>Bacteria</taxon>
        <taxon>Pseudomonadati</taxon>
        <taxon>Bacteroidota</taxon>
        <taxon>Flavobacteriia</taxon>
        <taxon>Flavobacteriales</taxon>
        <taxon>Flavobacteriaceae</taxon>
        <taxon>Imtechella</taxon>
    </lineage>
</organism>
<evidence type="ECO:0008006" key="3">
    <source>
        <dbReference type="Google" id="ProtNLM"/>
    </source>
</evidence>
<dbReference type="EMBL" id="AJJU01000005">
    <property type="protein sequence ID" value="EID75385.1"/>
    <property type="molecule type" value="Genomic_DNA"/>
</dbReference>
<dbReference type="PROSITE" id="PS51257">
    <property type="entry name" value="PROKAR_LIPOPROTEIN"/>
    <property type="match status" value="1"/>
</dbReference>
<evidence type="ECO:0000313" key="2">
    <source>
        <dbReference type="Proteomes" id="UP000005938"/>
    </source>
</evidence>
<accession>I0WG69</accession>
<dbReference type="Proteomes" id="UP000005938">
    <property type="component" value="Unassembled WGS sequence"/>
</dbReference>